<dbReference type="InterPro" id="IPR012132">
    <property type="entry name" value="GMC_OxRdtase"/>
</dbReference>
<dbReference type="Gene3D" id="3.50.50.60">
    <property type="entry name" value="FAD/NAD(P)-binding domain"/>
    <property type="match status" value="1"/>
</dbReference>
<dbReference type="PROSITE" id="PS00624">
    <property type="entry name" value="GMC_OXRED_2"/>
    <property type="match status" value="1"/>
</dbReference>
<dbReference type="InterPro" id="IPR000172">
    <property type="entry name" value="GMC_OxRdtase_N"/>
</dbReference>
<gene>
    <name evidence="4" type="ORF">BDV96DRAFT_616757</name>
</gene>
<protein>
    <submittedName>
        <fullName evidence="4">Glucose-methanol-choline oxidoreductase-like protein</fullName>
    </submittedName>
</protein>
<name>A0A6A5YL87_9PLEO</name>
<dbReference type="InterPro" id="IPR036188">
    <property type="entry name" value="FAD/NAD-bd_sf"/>
</dbReference>
<proteinExistence type="inferred from homology"/>
<keyword evidence="5" id="KW-1185">Reference proteome</keyword>
<evidence type="ECO:0000313" key="4">
    <source>
        <dbReference type="EMBL" id="KAF2107494.1"/>
    </source>
</evidence>
<dbReference type="PANTHER" id="PTHR11552">
    <property type="entry name" value="GLUCOSE-METHANOL-CHOLINE GMC OXIDOREDUCTASE"/>
    <property type="match status" value="1"/>
</dbReference>
<dbReference type="AlphaFoldDB" id="A0A6A5YL87"/>
<keyword evidence="2" id="KW-0285">Flavoprotein</keyword>
<keyword evidence="2" id="KW-0274">FAD</keyword>
<dbReference type="EMBL" id="ML977353">
    <property type="protein sequence ID" value="KAF2107494.1"/>
    <property type="molecule type" value="Genomic_DNA"/>
</dbReference>
<sequence length="613" mass="66452">MASNTYDFVIVGGGTAGLVLANRLSEDDSVQVLVLEAGGDRTSDPRVSTPALFGTLLGTEVDWNTAVEPQEGLNGKKFNLPYGKILGGSSAINGQAFVATSKAHIDNWGELGNPGWNWDTLSPYFKKAHTLHLPEDPEVRDHLAVSYIDPAISGTQGPIQVGFPDASVLENPLPKVWLDTLDNLGHHVSGDPFSGNVTGAYTNAASIGEGERSYSATAHWEPVKNRPNLHTITGAEVQKILFDSSSSDVLAIGAQYTKEEQTYTVYASKEVILSAGALHSPKILELSGIGSPALLEQFGIPVIIANENVGENLQDQPMTGFSFEVREGIKTFDVLQRKDPVAIKAAMEAYAASKTGPLSVGGIFSHAMLPLVKYQLEEGELDRLLRAPYNDDHALRPYHTDFVKKLLQDDSEATAGFFTYVAQGVFAFGGSGSEMMTGNLLPQNFWTIAACLLHPLSRGYVHVQSADPSAPVRIDPRYLTHPLDLEVFTQHIRYIATIAETEPLKGMLKTDGKLSEGAPQDLEDENAVKEYIKMATTSSWHPTSTCPMLPREKGGVLNDRLVVYGTRNLRVVDARVFPITPRGNPMASVYAVAERAADIIKEDHAIKFDGKVV</sequence>
<dbReference type="GO" id="GO:0050660">
    <property type="term" value="F:flavin adenine dinucleotide binding"/>
    <property type="evidence" value="ECO:0007669"/>
    <property type="project" value="InterPro"/>
</dbReference>
<evidence type="ECO:0000259" key="3">
    <source>
        <dbReference type="PROSITE" id="PS00624"/>
    </source>
</evidence>
<dbReference type="SUPFAM" id="SSF51905">
    <property type="entry name" value="FAD/NAD(P)-binding domain"/>
    <property type="match status" value="1"/>
</dbReference>
<feature type="binding site" evidence="2">
    <location>
        <begin position="540"/>
        <end position="541"/>
    </location>
    <ligand>
        <name>FAD</name>
        <dbReference type="ChEBI" id="CHEBI:57692"/>
    </ligand>
</feature>
<reference evidence="4" key="1">
    <citation type="journal article" date="2020" name="Stud. Mycol.">
        <title>101 Dothideomycetes genomes: a test case for predicting lifestyles and emergence of pathogens.</title>
        <authorList>
            <person name="Haridas S."/>
            <person name="Albert R."/>
            <person name="Binder M."/>
            <person name="Bloem J."/>
            <person name="Labutti K."/>
            <person name="Salamov A."/>
            <person name="Andreopoulos B."/>
            <person name="Baker S."/>
            <person name="Barry K."/>
            <person name="Bills G."/>
            <person name="Bluhm B."/>
            <person name="Cannon C."/>
            <person name="Castanera R."/>
            <person name="Culley D."/>
            <person name="Daum C."/>
            <person name="Ezra D."/>
            <person name="Gonzalez J."/>
            <person name="Henrissat B."/>
            <person name="Kuo A."/>
            <person name="Liang C."/>
            <person name="Lipzen A."/>
            <person name="Lutzoni F."/>
            <person name="Magnuson J."/>
            <person name="Mondo S."/>
            <person name="Nolan M."/>
            <person name="Ohm R."/>
            <person name="Pangilinan J."/>
            <person name="Park H.-J."/>
            <person name="Ramirez L."/>
            <person name="Alfaro M."/>
            <person name="Sun H."/>
            <person name="Tritt A."/>
            <person name="Yoshinaga Y."/>
            <person name="Zwiers L.-H."/>
            <person name="Turgeon B."/>
            <person name="Goodwin S."/>
            <person name="Spatafora J."/>
            <person name="Crous P."/>
            <person name="Grigoriev I."/>
        </authorList>
    </citation>
    <scope>NUCLEOTIDE SEQUENCE</scope>
    <source>
        <strain evidence="4">CBS 627.86</strain>
    </source>
</reference>
<dbReference type="OrthoDB" id="269227at2759"/>
<dbReference type="Proteomes" id="UP000799770">
    <property type="component" value="Unassembled WGS sequence"/>
</dbReference>
<evidence type="ECO:0000256" key="1">
    <source>
        <dbReference type="ARBA" id="ARBA00010790"/>
    </source>
</evidence>
<comment type="similarity">
    <text evidence="1">Belongs to the GMC oxidoreductase family.</text>
</comment>
<dbReference type="InterPro" id="IPR007867">
    <property type="entry name" value="GMC_OxRtase_C"/>
</dbReference>
<evidence type="ECO:0000313" key="5">
    <source>
        <dbReference type="Proteomes" id="UP000799770"/>
    </source>
</evidence>
<evidence type="ECO:0000256" key="2">
    <source>
        <dbReference type="PIRSR" id="PIRSR000137-2"/>
    </source>
</evidence>
<dbReference type="Pfam" id="PF05199">
    <property type="entry name" value="GMC_oxred_C"/>
    <property type="match status" value="1"/>
</dbReference>
<dbReference type="GO" id="GO:0016614">
    <property type="term" value="F:oxidoreductase activity, acting on CH-OH group of donors"/>
    <property type="evidence" value="ECO:0007669"/>
    <property type="project" value="InterPro"/>
</dbReference>
<comment type="cofactor">
    <cofactor evidence="2">
        <name>FAD</name>
        <dbReference type="ChEBI" id="CHEBI:57692"/>
    </cofactor>
</comment>
<accession>A0A6A5YL87</accession>
<dbReference type="SUPFAM" id="SSF54373">
    <property type="entry name" value="FAD-linked reductases, C-terminal domain"/>
    <property type="match status" value="1"/>
</dbReference>
<dbReference type="PIRSF" id="PIRSF000137">
    <property type="entry name" value="Alcohol_oxidase"/>
    <property type="match status" value="1"/>
</dbReference>
<feature type="domain" description="Glucose-methanol-choline oxidoreductase N-terminal" evidence="3">
    <location>
        <begin position="276"/>
        <end position="290"/>
    </location>
</feature>
<organism evidence="4 5">
    <name type="scientific">Lophiotrema nucula</name>
    <dbReference type="NCBI Taxonomy" id="690887"/>
    <lineage>
        <taxon>Eukaryota</taxon>
        <taxon>Fungi</taxon>
        <taxon>Dikarya</taxon>
        <taxon>Ascomycota</taxon>
        <taxon>Pezizomycotina</taxon>
        <taxon>Dothideomycetes</taxon>
        <taxon>Pleosporomycetidae</taxon>
        <taxon>Pleosporales</taxon>
        <taxon>Lophiotremataceae</taxon>
        <taxon>Lophiotrema</taxon>
    </lineage>
</organism>
<feature type="binding site" evidence="2">
    <location>
        <position position="237"/>
    </location>
    <ligand>
        <name>FAD</name>
        <dbReference type="ChEBI" id="CHEBI:57692"/>
    </ligand>
</feature>
<dbReference type="PANTHER" id="PTHR11552:SF210">
    <property type="entry name" value="GLUCOSE-METHANOL-CHOLINE OXIDOREDUCTASE N-TERMINAL DOMAIN-CONTAINING PROTEIN-RELATED"/>
    <property type="match status" value="1"/>
</dbReference>
<dbReference type="Gene3D" id="3.30.560.10">
    <property type="entry name" value="Glucose Oxidase, domain 3"/>
    <property type="match status" value="1"/>
</dbReference>
<dbReference type="Pfam" id="PF00732">
    <property type="entry name" value="GMC_oxred_N"/>
    <property type="match status" value="1"/>
</dbReference>